<dbReference type="PANTHER" id="PTHR30055:SF238">
    <property type="entry name" value="MYCOFACTOCIN BIOSYNTHESIS TRANSCRIPTIONAL REGULATOR MFTR-RELATED"/>
    <property type="match status" value="1"/>
</dbReference>
<dbReference type="SUPFAM" id="SSF46689">
    <property type="entry name" value="Homeodomain-like"/>
    <property type="match status" value="1"/>
</dbReference>
<gene>
    <name evidence="6" type="ORF">SAMN00790413_04475</name>
</gene>
<evidence type="ECO:0000256" key="1">
    <source>
        <dbReference type="ARBA" id="ARBA00023015"/>
    </source>
</evidence>
<evidence type="ECO:0000256" key="2">
    <source>
        <dbReference type="ARBA" id="ARBA00023125"/>
    </source>
</evidence>
<dbReference type="PROSITE" id="PS01081">
    <property type="entry name" value="HTH_TETR_1"/>
    <property type="match status" value="1"/>
</dbReference>
<sequence>MARWEGGAQDRLERAALALFLEQGFAETTVPQIAAQAGLTTRTFFRHFADKREVLFAGDDAVPALVQRFMAQVPPDVRPVPLILSQLAPFAETVFGHRRDVLMLRHRIISLDQGLEERKLQKMATLRAAIVNGFMHRHTDELTAGLAADLAMMVLGTALTRWLTLDESTPLSAVVAQVLAAFRQLASELEIKSVP</sequence>
<evidence type="ECO:0000313" key="6">
    <source>
        <dbReference type="EMBL" id="SMB81129.1"/>
    </source>
</evidence>
<dbReference type="PANTHER" id="PTHR30055">
    <property type="entry name" value="HTH-TYPE TRANSCRIPTIONAL REGULATOR RUTR"/>
    <property type="match status" value="1"/>
</dbReference>
<dbReference type="InterPro" id="IPR050109">
    <property type="entry name" value="HTH-type_TetR-like_transc_reg"/>
</dbReference>
<evidence type="ECO:0000256" key="3">
    <source>
        <dbReference type="ARBA" id="ARBA00023163"/>
    </source>
</evidence>
<keyword evidence="1" id="KW-0805">Transcription regulation</keyword>
<dbReference type="InterPro" id="IPR023772">
    <property type="entry name" value="DNA-bd_HTH_TetR-type_CS"/>
</dbReference>
<dbReference type="STRING" id="695939.SAMN00790413_04475"/>
<dbReference type="InterPro" id="IPR009057">
    <property type="entry name" value="Homeodomain-like_sf"/>
</dbReference>
<dbReference type="PRINTS" id="PR00455">
    <property type="entry name" value="HTHTETR"/>
</dbReference>
<dbReference type="GO" id="GO:0000976">
    <property type="term" value="F:transcription cis-regulatory region binding"/>
    <property type="evidence" value="ECO:0007669"/>
    <property type="project" value="TreeGrafter"/>
</dbReference>
<dbReference type="OrthoDB" id="9785164at2"/>
<accession>A0A1W1UJB1</accession>
<name>A0A1W1UJB1_9DEIO</name>
<feature type="domain" description="HTH tetR-type" evidence="5">
    <location>
        <begin position="6"/>
        <end position="66"/>
    </location>
</feature>
<keyword evidence="2 4" id="KW-0238">DNA-binding</keyword>
<dbReference type="Pfam" id="PF00440">
    <property type="entry name" value="TetR_N"/>
    <property type="match status" value="1"/>
</dbReference>
<dbReference type="InterPro" id="IPR001647">
    <property type="entry name" value="HTH_TetR"/>
</dbReference>
<reference evidence="6 7" key="1">
    <citation type="submission" date="2017-04" db="EMBL/GenBank/DDBJ databases">
        <authorList>
            <person name="Afonso C.L."/>
            <person name="Miller P.J."/>
            <person name="Scott M.A."/>
            <person name="Spackman E."/>
            <person name="Goraichik I."/>
            <person name="Dimitrov K.M."/>
            <person name="Suarez D.L."/>
            <person name="Swayne D.E."/>
        </authorList>
    </citation>
    <scope>NUCLEOTIDE SEQUENCE [LARGE SCALE GENOMIC DNA]</scope>
    <source>
        <strain evidence="6 7">KR-140</strain>
    </source>
</reference>
<evidence type="ECO:0000259" key="5">
    <source>
        <dbReference type="PROSITE" id="PS50977"/>
    </source>
</evidence>
<dbReference type="EMBL" id="FWWU01000005">
    <property type="protein sequence ID" value="SMB81129.1"/>
    <property type="molecule type" value="Genomic_DNA"/>
</dbReference>
<dbReference type="RefSeq" id="WP_084045855.1">
    <property type="nucleotide sequence ID" value="NZ_FWWU01000005.1"/>
</dbReference>
<organism evidence="6 7">
    <name type="scientific">Deinococcus hopiensis KR-140</name>
    <dbReference type="NCBI Taxonomy" id="695939"/>
    <lineage>
        <taxon>Bacteria</taxon>
        <taxon>Thermotogati</taxon>
        <taxon>Deinococcota</taxon>
        <taxon>Deinococci</taxon>
        <taxon>Deinococcales</taxon>
        <taxon>Deinococcaceae</taxon>
        <taxon>Deinococcus</taxon>
    </lineage>
</organism>
<proteinExistence type="predicted"/>
<dbReference type="Proteomes" id="UP000192582">
    <property type="component" value="Unassembled WGS sequence"/>
</dbReference>
<dbReference type="PROSITE" id="PS50977">
    <property type="entry name" value="HTH_TETR_2"/>
    <property type="match status" value="1"/>
</dbReference>
<feature type="DNA-binding region" description="H-T-H motif" evidence="4">
    <location>
        <begin position="29"/>
        <end position="48"/>
    </location>
</feature>
<dbReference type="Gene3D" id="1.10.357.10">
    <property type="entry name" value="Tetracycline Repressor, domain 2"/>
    <property type="match status" value="1"/>
</dbReference>
<keyword evidence="7" id="KW-1185">Reference proteome</keyword>
<dbReference type="AlphaFoldDB" id="A0A1W1UJB1"/>
<keyword evidence="3" id="KW-0804">Transcription</keyword>
<evidence type="ECO:0000256" key="4">
    <source>
        <dbReference type="PROSITE-ProRule" id="PRU00335"/>
    </source>
</evidence>
<protein>
    <submittedName>
        <fullName evidence="6">Transcriptional regulator, TetR family</fullName>
    </submittedName>
</protein>
<dbReference type="GO" id="GO:0003700">
    <property type="term" value="F:DNA-binding transcription factor activity"/>
    <property type="evidence" value="ECO:0007669"/>
    <property type="project" value="TreeGrafter"/>
</dbReference>
<evidence type="ECO:0000313" key="7">
    <source>
        <dbReference type="Proteomes" id="UP000192582"/>
    </source>
</evidence>